<comment type="caution">
    <text evidence="2">The sequence shown here is derived from an EMBL/GenBank/DDBJ whole genome shotgun (WGS) entry which is preliminary data.</text>
</comment>
<evidence type="ECO:0000313" key="3">
    <source>
        <dbReference type="Proteomes" id="UP000592294"/>
    </source>
</evidence>
<evidence type="ECO:0000259" key="1">
    <source>
        <dbReference type="SMART" id="SM00382"/>
    </source>
</evidence>
<dbReference type="SUPFAM" id="SSF52540">
    <property type="entry name" value="P-loop containing nucleoside triphosphate hydrolases"/>
    <property type="match status" value="1"/>
</dbReference>
<dbReference type="GO" id="GO:0005524">
    <property type="term" value="F:ATP binding"/>
    <property type="evidence" value="ECO:0007669"/>
    <property type="project" value="InterPro"/>
</dbReference>
<dbReference type="SMART" id="SM00382">
    <property type="entry name" value="AAA"/>
    <property type="match status" value="1"/>
</dbReference>
<dbReference type="CDD" id="cd00009">
    <property type="entry name" value="AAA"/>
    <property type="match status" value="1"/>
</dbReference>
<organism evidence="2 3">
    <name type="scientific">Allochromatium humboldtianum</name>
    <dbReference type="NCBI Taxonomy" id="504901"/>
    <lineage>
        <taxon>Bacteria</taxon>
        <taxon>Pseudomonadati</taxon>
        <taxon>Pseudomonadota</taxon>
        <taxon>Gammaproteobacteria</taxon>
        <taxon>Chromatiales</taxon>
        <taxon>Chromatiaceae</taxon>
        <taxon>Allochromatium</taxon>
    </lineage>
</organism>
<dbReference type="PANTHER" id="PTHR37291:SF1">
    <property type="entry name" value="TYPE IV METHYL-DIRECTED RESTRICTION ENZYME ECOKMCRB SUBUNIT"/>
    <property type="match status" value="1"/>
</dbReference>
<dbReference type="EMBL" id="JABZEO010000008">
    <property type="protein sequence ID" value="NVZ10172.1"/>
    <property type="molecule type" value="Genomic_DNA"/>
</dbReference>
<dbReference type="Proteomes" id="UP000592294">
    <property type="component" value="Unassembled WGS sequence"/>
</dbReference>
<proteinExistence type="predicted"/>
<accession>A0A850RG79</accession>
<name>A0A850RG79_9GAMM</name>
<dbReference type="InterPro" id="IPR027417">
    <property type="entry name" value="P-loop_NTPase"/>
</dbReference>
<dbReference type="PANTHER" id="PTHR37291">
    <property type="entry name" value="5-METHYLCYTOSINE-SPECIFIC RESTRICTION ENZYME B"/>
    <property type="match status" value="1"/>
</dbReference>
<dbReference type="Pfam" id="PF07728">
    <property type="entry name" value="AAA_5"/>
    <property type="match status" value="1"/>
</dbReference>
<feature type="domain" description="AAA+ ATPase" evidence="1">
    <location>
        <begin position="226"/>
        <end position="388"/>
    </location>
</feature>
<dbReference type="RefSeq" id="WP_176976914.1">
    <property type="nucleotide sequence ID" value="NZ_JABZEO010000008.1"/>
</dbReference>
<dbReference type="AlphaFoldDB" id="A0A850RG79"/>
<sequence>MTIWRMAIDTDYSSYAEIYNRHVVAAGWSGLGDISCLYHSCRAGNLDWDQAHSILTHLAGVQVGHDPNETKFCNTFSRLLFEIQAGDIIIAYEGTQACGICQICDCFTYIYDGQFEYAQCLYGVNWLDWNDFNQFIIDLGSNPIPDRGGAYGPIGIDRRKQDIHEIQRHWANYFIAHAEQTCSREILQHCEESQAKLEKLTNQCAKKIAYWRTMLMHAKIEIILKLAKQIILYGPPGTGKTYLAKQFVERHWNLSSDRYKIVQFHPAYNYEDFVRGIQVSTEDGQVQYNTVHRVFSNLCNLALHDPKSKFVLIIDEINRANLAAVLGELIYGLEYRNQAVHTPYEVGGSFDLIIPKNLYIIGTMNTADRSIGHIDYAVRRRFAFVPMTPDRKVIGQTVATHGDLQTSALQLYDAVALLFSGDNAKLTSDFFVDDVQPGHTYFLAESCDELLTKFVYQVLPLLHEYVKDGVLDPDANLTIADLAIELKQPIRPMQIAKQLRSTLPCFQNQPQADVANGAE</sequence>
<dbReference type="InterPro" id="IPR003593">
    <property type="entry name" value="AAA+_ATPase"/>
</dbReference>
<dbReference type="InterPro" id="IPR052934">
    <property type="entry name" value="Methyl-DNA_Rec/Restrict_Enz"/>
</dbReference>
<gene>
    <name evidence="2" type="ORF">HW932_12960</name>
</gene>
<protein>
    <submittedName>
        <fullName evidence="2">AAA family ATPase</fullName>
    </submittedName>
</protein>
<keyword evidence="3" id="KW-1185">Reference proteome</keyword>
<evidence type="ECO:0000313" key="2">
    <source>
        <dbReference type="EMBL" id="NVZ10172.1"/>
    </source>
</evidence>
<reference evidence="2 3" key="1">
    <citation type="submission" date="2020-06" db="EMBL/GenBank/DDBJ databases">
        <title>Whole-genome sequence of Allochromatium humboldtianum DSM 21881, type strain.</title>
        <authorList>
            <person name="Kyndt J.A."/>
            <person name="Meyer T.E."/>
        </authorList>
    </citation>
    <scope>NUCLEOTIDE SEQUENCE [LARGE SCALE GENOMIC DNA]</scope>
    <source>
        <strain evidence="2 3">DSM 21881</strain>
    </source>
</reference>
<dbReference type="Gene3D" id="3.40.50.300">
    <property type="entry name" value="P-loop containing nucleotide triphosphate hydrolases"/>
    <property type="match status" value="1"/>
</dbReference>
<dbReference type="InterPro" id="IPR011704">
    <property type="entry name" value="ATPase_dyneun-rel_AAA"/>
</dbReference>
<dbReference type="GO" id="GO:0016887">
    <property type="term" value="F:ATP hydrolysis activity"/>
    <property type="evidence" value="ECO:0007669"/>
    <property type="project" value="InterPro"/>
</dbReference>